<sequence length="109" mass="11548">MGRSSVNCTTEGGGVCVITPAGEFEGEAAQAVREVLEAVAHSTARKTIIDCTRIAFTDSALLHVLLDARPAHRMILAGPLPRQLDVLLTRTGTTHLFVIADDLTAAHCL</sequence>
<name>A0A1E5PLB8_9ACTN</name>
<dbReference type="CDD" id="cd07043">
    <property type="entry name" value="STAS_anti-anti-sigma_factors"/>
    <property type="match status" value="1"/>
</dbReference>
<accession>A0A1E5PLB8</accession>
<dbReference type="PROSITE" id="PS50801">
    <property type="entry name" value="STAS"/>
    <property type="match status" value="1"/>
</dbReference>
<evidence type="ECO:0000313" key="2">
    <source>
        <dbReference type="EMBL" id="OEJ30330.1"/>
    </source>
</evidence>
<dbReference type="Pfam" id="PF01740">
    <property type="entry name" value="STAS"/>
    <property type="match status" value="1"/>
</dbReference>
<dbReference type="InterPro" id="IPR036513">
    <property type="entry name" value="STAS_dom_sf"/>
</dbReference>
<dbReference type="Gene3D" id="3.30.750.24">
    <property type="entry name" value="STAS domain"/>
    <property type="match status" value="1"/>
</dbReference>
<keyword evidence="3" id="KW-1185">Reference proteome</keyword>
<feature type="domain" description="STAS" evidence="1">
    <location>
        <begin position="14"/>
        <end position="109"/>
    </location>
</feature>
<evidence type="ECO:0000259" key="1">
    <source>
        <dbReference type="PROSITE" id="PS50801"/>
    </source>
</evidence>
<dbReference type="Proteomes" id="UP000095705">
    <property type="component" value="Unassembled WGS sequence"/>
</dbReference>
<dbReference type="EMBL" id="MEHK01000001">
    <property type="protein sequence ID" value="OEJ30330.1"/>
    <property type="molecule type" value="Genomic_DNA"/>
</dbReference>
<proteinExistence type="predicted"/>
<evidence type="ECO:0000313" key="3">
    <source>
        <dbReference type="Proteomes" id="UP000095705"/>
    </source>
</evidence>
<gene>
    <name evidence="2" type="ORF">BGK67_02245</name>
</gene>
<reference evidence="2 3" key="1">
    <citation type="submission" date="2016-08" db="EMBL/GenBank/DDBJ databases">
        <title>The complete genome of Streptomyces subrutilus 10-1-1.</title>
        <authorList>
            <person name="Chen X."/>
        </authorList>
    </citation>
    <scope>NUCLEOTIDE SEQUENCE [LARGE SCALE GENOMIC DNA]</scope>
    <source>
        <strain evidence="2 3">10-1-1</strain>
    </source>
</reference>
<comment type="caution">
    <text evidence="2">The sequence shown here is derived from an EMBL/GenBank/DDBJ whole genome shotgun (WGS) entry which is preliminary data.</text>
</comment>
<organism evidence="2 3">
    <name type="scientific">Streptomyces subrutilus</name>
    <dbReference type="NCBI Taxonomy" id="36818"/>
    <lineage>
        <taxon>Bacteria</taxon>
        <taxon>Bacillati</taxon>
        <taxon>Actinomycetota</taxon>
        <taxon>Actinomycetes</taxon>
        <taxon>Kitasatosporales</taxon>
        <taxon>Streptomycetaceae</taxon>
        <taxon>Streptomyces</taxon>
    </lineage>
</organism>
<dbReference type="InterPro" id="IPR002645">
    <property type="entry name" value="STAS_dom"/>
</dbReference>
<dbReference type="AlphaFoldDB" id="A0A1E5PLB8"/>
<dbReference type="SUPFAM" id="SSF52091">
    <property type="entry name" value="SpoIIaa-like"/>
    <property type="match status" value="1"/>
</dbReference>
<protein>
    <recommendedName>
        <fullName evidence="1">STAS domain-containing protein</fullName>
    </recommendedName>
</protein>